<keyword evidence="1" id="KW-0732">Signal</keyword>
<keyword evidence="3" id="KW-1185">Reference proteome</keyword>
<feature type="signal peptide" evidence="1">
    <location>
        <begin position="1"/>
        <end position="32"/>
    </location>
</feature>
<evidence type="ECO:0000313" key="3">
    <source>
        <dbReference type="Proteomes" id="UP000652761"/>
    </source>
</evidence>
<dbReference type="Proteomes" id="UP000652761">
    <property type="component" value="Unassembled WGS sequence"/>
</dbReference>
<feature type="chain" id="PRO_5032928811" evidence="1">
    <location>
        <begin position="33"/>
        <end position="213"/>
    </location>
</feature>
<protein>
    <submittedName>
        <fullName evidence="2">Uncharacterized protein</fullName>
    </submittedName>
</protein>
<gene>
    <name evidence="2" type="ORF">Taro_024897</name>
</gene>
<proteinExistence type="predicted"/>
<accession>A0A843V8Q5</accession>
<sequence>MPRAYWACRGLQASGSAWVLLCLPFLFAWCLALEGLSRSEVVSISWDPHPRKPLREHSGLLAEVRLGIGQSLLLLTASLCVGMSQAGKQREWPACPPLGCQWRCLGCCCCDSSRSWVPVCGGTGVCGFPTMQCVRGPRWFYLWALNLVESRSWVPVCGGTGMCGFLTMQCVRGPRGAETCFQVVPDSVGFYGSHVYVTTLVGGPGIAWFCSAA</sequence>
<dbReference type="AlphaFoldDB" id="A0A843V8Q5"/>
<name>A0A843V8Q5_COLES</name>
<reference evidence="2" key="1">
    <citation type="submission" date="2017-07" db="EMBL/GenBank/DDBJ databases">
        <title>Taro Niue Genome Assembly and Annotation.</title>
        <authorList>
            <person name="Atibalentja N."/>
            <person name="Keating K."/>
            <person name="Fields C.J."/>
        </authorList>
    </citation>
    <scope>NUCLEOTIDE SEQUENCE</scope>
    <source>
        <strain evidence="2">Niue_2</strain>
        <tissue evidence="2">Leaf</tissue>
    </source>
</reference>
<organism evidence="2 3">
    <name type="scientific">Colocasia esculenta</name>
    <name type="common">Wild taro</name>
    <name type="synonym">Arum esculentum</name>
    <dbReference type="NCBI Taxonomy" id="4460"/>
    <lineage>
        <taxon>Eukaryota</taxon>
        <taxon>Viridiplantae</taxon>
        <taxon>Streptophyta</taxon>
        <taxon>Embryophyta</taxon>
        <taxon>Tracheophyta</taxon>
        <taxon>Spermatophyta</taxon>
        <taxon>Magnoliopsida</taxon>
        <taxon>Liliopsida</taxon>
        <taxon>Araceae</taxon>
        <taxon>Aroideae</taxon>
        <taxon>Colocasieae</taxon>
        <taxon>Colocasia</taxon>
    </lineage>
</organism>
<evidence type="ECO:0000256" key="1">
    <source>
        <dbReference type="SAM" id="SignalP"/>
    </source>
</evidence>
<dbReference type="EMBL" id="NMUH01001431">
    <property type="protein sequence ID" value="MQL92275.1"/>
    <property type="molecule type" value="Genomic_DNA"/>
</dbReference>
<comment type="caution">
    <text evidence="2">The sequence shown here is derived from an EMBL/GenBank/DDBJ whole genome shotgun (WGS) entry which is preliminary data.</text>
</comment>
<evidence type="ECO:0000313" key="2">
    <source>
        <dbReference type="EMBL" id="MQL92275.1"/>
    </source>
</evidence>